<reference evidence="2 3" key="1">
    <citation type="journal article" date="2021" name="Sci. Rep.">
        <title>The distribution of antibiotic resistance genes in chicken gut microbiota commensals.</title>
        <authorList>
            <person name="Juricova H."/>
            <person name="Matiasovicova J."/>
            <person name="Kubasova T."/>
            <person name="Cejkova D."/>
            <person name="Rychlik I."/>
        </authorList>
    </citation>
    <scope>NUCLEOTIDE SEQUENCE [LARGE SCALE GENOMIC DNA]</scope>
    <source>
        <strain evidence="2 3">An431b</strain>
    </source>
</reference>
<keyword evidence="2" id="KW-0645">Protease</keyword>
<name>A0ABS2G7I7_9FIRM</name>
<protein>
    <submittedName>
        <fullName evidence="2">Aminopeptidase</fullName>
    </submittedName>
</protein>
<dbReference type="PANTHER" id="PTHR34448:SF1">
    <property type="entry name" value="BLL6088 PROTEIN"/>
    <property type="match status" value="1"/>
</dbReference>
<evidence type="ECO:0000313" key="2">
    <source>
        <dbReference type="EMBL" id="MBM6877441.1"/>
    </source>
</evidence>
<keyword evidence="1" id="KW-0479">Metal-binding</keyword>
<dbReference type="Proteomes" id="UP000729290">
    <property type="component" value="Unassembled WGS sequence"/>
</dbReference>
<keyword evidence="2" id="KW-0378">Hydrolase</keyword>
<keyword evidence="3" id="KW-1185">Reference proteome</keyword>
<dbReference type="InterPro" id="IPR052170">
    <property type="entry name" value="M29_Exopeptidase"/>
</dbReference>
<dbReference type="SUPFAM" id="SSF144052">
    <property type="entry name" value="Thermophilic metalloprotease-like"/>
    <property type="match status" value="1"/>
</dbReference>
<dbReference type="PANTHER" id="PTHR34448">
    <property type="entry name" value="AMINOPEPTIDASE"/>
    <property type="match status" value="1"/>
</dbReference>
<keyword evidence="2" id="KW-0031">Aminopeptidase</keyword>
<evidence type="ECO:0000313" key="3">
    <source>
        <dbReference type="Proteomes" id="UP000729290"/>
    </source>
</evidence>
<gene>
    <name evidence="2" type="ORF">H9X83_04635</name>
</gene>
<evidence type="ECO:0000256" key="1">
    <source>
        <dbReference type="ARBA" id="ARBA00022723"/>
    </source>
</evidence>
<dbReference type="RefSeq" id="WP_205133524.1">
    <property type="nucleotide sequence ID" value="NZ_JACSNT010000006.1"/>
</dbReference>
<sequence length="322" mass="34553">MEGNKKIVEAAKKLILDCMGTKQDEKLLIVADEKTFELGYAFAQAGRACGIETSFVEAPAQTKGEPPAPVAAAMAAADVEFLLTSMSYSHVKARIEATEKGARVASMPMMTTEIAEGYLNADYPFIKKVSEQLADMLTKAKTVRVVTEKGTDITFSAEGRVCHADTGDLTEKGALGNLPAGEAYFAPVENIGTGKIVVDGCIAYVGLVKDDITLTLKDGMITDIFGGESAKMLTEFLADKDENARGIAEFGIGTNPGAKIIGHPLVDEKVWGTIHIAFGMNLSFGGTRDSNIHYDCIINAPTVWVDDVMILDKGNHIYENMK</sequence>
<accession>A0ABS2G7I7</accession>
<dbReference type="GO" id="GO:0004177">
    <property type="term" value="F:aminopeptidase activity"/>
    <property type="evidence" value="ECO:0007669"/>
    <property type="project" value="UniProtKB-KW"/>
</dbReference>
<proteinExistence type="predicted"/>
<organism evidence="2 3">
    <name type="scientific">Anaerotignum lactatifermentans</name>
    <dbReference type="NCBI Taxonomy" id="160404"/>
    <lineage>
        <taxon>Bacteria</taxon>
        <taxon>Bacillati</taxon>
        <taxon>Bacillota</taxon>
        <taxon>Clostridia</taxon>
        <taxon>Lachnospirales</taxon>
        <taxon>Anaerotignaceae</taxon>
        <taxon>Anaerotignum</taxon>
    </lineage>
</organism>
<comment type="caution">
    <text evidence="2">The sequence shown here is derived from an EMBL/GenBank/DDBJ whole genome shotgun (WGS) entry which is preliminary data.</text>
</comment>
<dbReference type="InterPro" id="IPR058739">
    <property type="entry name" value="NicX"/>
</dbReference>
<dbReference type="Pfam" id="PF26233">
    <property type="entry name" value="NicX"/>
    <property type="match status" value="1"/>
</dbReference>
<dbReference type="EMBL" id="JACSNV010000005">
    <property type="protein sequence ID" value="MBM6877441.1"/>
    <property type="molecule type" value="Genomic_DNA"/>
</dbReference>